<accession>A0A9D2MAH1</accession>
<reference evidence="1" key="1">
    <citation type="journal article" date="2021" name="PeerJ">
        <title>Extensive microbial diversity within the chicken gut microbiome revealed by metagenomics and culture.</title>
        <authorList>
            <person name="Gilroy R."/>
            <person name="Ravi A."/>
            <person name="Getino M."/>
            <person name="Pursley I."/>
            <person name="Horton D.L."/>
            <person name="Alikhan N.F."/>
            <person name="Baker D."/>
            <person name="Gharbi K."/>
            <person name="Hall N."/>
            <person name="Watson M."/>
            <person name="Adriaenssens E.M."/>
            <person name="Foster-Nyarko E."/>
            <person name="Jarju S."/>
            <person name="Secka A."/>
            <person name="Antonio M."/>
            <person name="Oren A."/>
            <person name="Chaudhuri R.R."/>
            <person name="La Ragione R."/>
            <person name="Hildebrand F."/>
            <person name="Pallen M.J."/>
        </authorList>
    </citation>
    <scope>NUCLEOTIDE SEQUENCE</scope>
    <source>
        <strain evidence="1">CHK189-11263</strain>
    </source>
</reference>
<dbReference type="EMBL" id="DWYC01000038">
    <property type="protein sequence ID" value="HJB56629.1"/>
    <property type="molecule type" value="Genomic_DNA"/>
</dbReference>
<gene>
    <name evidence="1" type="ORF">H9714_03660</name>
</gene>
<dbReference type="Proteomes" id="UP000824208">
    <property type="component" value="Unassembled WGS sequence"/>
</dbReference>
<dbReference type="AlphaFoldDB" id="A0A9D2MAH1"/>
<evidence type="ECO:0000313" key="2">
    <source>
        <dbReference type="Proteomes" id="UP000824208"/>
    </source>
</evidence>
<comment type="caution">
    <text evidence="1">The sequence shown here is derived from an EMBL/GenBank/DDBJ whole genome shotgun (WGS) entry which is preliminary data.</text>
</comment>
<name>A0A9D2MAH1_9FIRM</name>
<feature type="non-terminal residue" evidence="1">
    <location>
        <position position="1"/>
    </location>
</feature>
<proteinExistence type="predicted"/>
<reference evidence="1" key="2">
    <citation type="submission" date="2021-04" db="EMBL/GenBank/DDBJ databases">
        <authorList>
            <person name="Gilroy R."/>
        </authorList>
    </citation>
    <scope>NUCLEOTIDE SEQUENCE</scope>
    <source>
        <strain evidence="1">CHK189-11263</strain>
    </source>
</reference>
<protein>
    <submittedName>
        <fullName evidence="1">Uncharacterized protein</fullName>
    </submittedName>
</protein>
<evidence type="ECO:0000313" key="1">
    <source>
        <dbReference type="EMBL" id="HJB56629.1"/>
    </source>
</evidence>
<sequence length="457" mass="51148">DETAYRDALLRTVELARAADQGAYRCDDPQELGEEKLEALASAANACNYAYSIFANYDPFGEDLPETIAMLLIYMDDSPYTDVCYNLSGNESDVLPERNYYIVQEAELQPFLDRTLAPAAEAYRERKGEMTDWGWLVMEDGSLYVDATGLTATLPNGTPYFTGIEPLGGNRYLVQCDVIGIGNYPLAMVVGDLAEAGEEPQAVVLDAVSGERTWEDASEERAWGDSLSDLDHADVDRLRERYWVPGEGGQEAVELLARLEALSPVPYHTELAEDASPAVKQALTDAKVASEIASGDTFESYVQALSMQPTMYRPEFAAEDEWTPADPDHGYTYGDAWNVIPADELETAFQRRFGIDLTANDRAWMYDMDFILTDYYTGEPMFQFDGENYIVYLRGIGYVDFPYESSLTYHYDGTYTAVFTPTSSNWIGYGCPDLLRLRNVGTEEQPYFQLLGYELPA</sequence>
<organism evidence="1 2">
    <name type="scientific">Candidatus Flavonifractor intestinipullorum</name>
    <dbReference type="NCBI Taxonomy" id="2838587"/>
    <lineage>
        <taxon>Bacteria</taxon>
        <taxon>Bacillati</taxon>
        <taxon>Bacillota</taxon>
        <taxon>Clostridia</taxon>
        <taxon>Eubacteriales</taxon>
        <taxon>Oscillospiraceae</taxon>
        <taxon>Flavonifractor</taxon>
    </lineage>
</organism>